<evidence type="ECO:0000256" key="8">
    <source>
        <dbReference type="ARBA" id="ARBA00023211"/>
    </source>
</evidence>
<gene>
    <name evidence="12" type="ORF">LIER_26052</name>
</gene>
<name>A0AAV3RAE8_LITER</name>
<evidence type="ECO:0000256" key="10">
    <source>
        <dbReference type="SAM" id="MobiDB-lite"/>
    </source>
</evidence>
<accession>A0AAV3RAE8</accession>
<dbReference type="CDD" id="cd00143">
    <property type="entry name" value="PP2Cc"/>
    <property type="match status" value="1"/>
</dbReference>
<dbReference type="InterPro" id="IPR001932">
    <property type="entry name" value="PPM-type_phosphatase-like_dom"/>
</dbReference>
<evidence type="ECO:0000313" key="13">
    <source>
        <dbReference type="Proteomes" id="UP001454036"/>
    </source>
</evidence>
<comment type="cofactor">
    <cofactor evidence="1">
        <name>Mn(2+)</name>
        <dbReference type="ChEBI" id="CHEBI:29035"/>
    </cofactor>
</comment>
<comment type="cofactor">
    <cofactor evidence="2">
        <name>Mg(2+)</name>
        <dbReference type="ChEBI" id="CHEBI:18420"/>
    </cofactor>
</comment>
<dbReference type="Proteomes" id="UP001454036">
    <property type="component" value="Unassembled WGS sequence"/>
</dbReference>
<dbReference type="SMART" id="SM00332">
    <property type="entry name" value="PP2Cc"/>
    <property type="match status" value="1"/>
</dbReference>
<comment type="caution">
    <text evidence="12">The sequence shown here is derived from an EMBL/GenBank/DDBJ whole genome shotgun (WGS) entry which is preliminary data.</text>
</comment>
<keyword evidence="8" id="KW-0464">Manganese</keyword>
<dbReference type="EMBL" id="BAABME010007995">
    <property type="protein sequence ID" value="GAA0172176.1"/>
    <property type="molecule type" value="Genomic_DNA"/>
</dbReference>
<evidence type="ECO:0000313" key="12">
    <source>
        <dbReference type="EMBL" id="GAA0172176.1"/>
    </source>
</evidence>
<dbReference type="GO" id="GO:0004722">
    <property type="term" value="F:protein serine/threonine phosphatase activity"/>
    <property type="evidence" value="ECO:0007669"/>
    <property type="project" value="UniProtKB-EC"/>
</dbReference>
<evidence type="ECO:0000256" key="7">
    <source>
        <dbReference type="ARBA" id="ARBA00022912"/>
    </source>
</evidence>
<comment type="similarity">
    <text evidence="9">Belongs to the PP2C family.</text>
</comment>
<dbReference type="InterPro" id="IPR000222">
    <property type="entry name" value="PP2C_BS"/>
</dbReference>
<feature type="compositionally biased region" description="Basic and acidic residues" evidence="10">
    <location>
        <begin position="10"/>
        <end position="21"/>
    </location>
</feature>
<evidence type="ECO:0000256" key="6">
    <source>
        <dbReference type="ARBA" id="ARBA00022842"/>
    </source>
</evidence>
<dbReference type="AlphaFoldDB" id="A0AAV3RAE8"/>
<sequence length="342" mass="37567">MGTYLSTPKTQKDSSDGENDRLRYGLSSMQGWRISMEDAHAAHPDQDSSTSFFGVYDGHGCGGKAVAKFCAKHLHLELVKQEAYIAGDLPTAARKAFLRMDEIMCDQSSKRELAILMGKEEQESEIEDPICSLERGEAEPTNDDWVSDQGCQYKGPSSGSTACVAIVHHNKLIVANVGDSRCVLARKGQAYPMSNDHKPDDETETERIREAGGFVHCGRVNGCLNLARAIGDLQFKQNKSLPAEKQTVTANPEIQSIELNNDDEFLILACDGIWDCMSNQEVVDFVREELKSKNKLSTICERVFDRCISPTSGGIGCDNMTMIIIQFKKPLSSGSSNNEPGS</sequence>
<dbReference type="PROSITE" id="PS01032">
    <property type="entry name" value="PPM_1"/>
    <property type="match status" value="1"/>
</dbReference>
<keyword evidence="4" id="KW-0479">Metal-binding</keyword>
<keyword evidence="7 9" id="KW-0904">Protein phosphatase</keyword>
<dbReference type="InterPro" id="IPR015655">
    <property type="entry name" value="PP2C"/>
</dbReference>
<keyword evidence="6" id="KW-0460">Magnesium</keyword>
<keyword evidence="13" id="KW-1185">Reference proteome</keyword>
<evidence type="ECO:0000256" key="1">
    <source>
        <dbReference type="ARBA" id="ARBA00001936"/>
    </source>
</evidence>
<evidence type="ECO:0000256" key="2">
    <source>
        <dbReference type="ARBA" id="ARBA00001946"/>
    </source>
</evidence>
<dbReference type="PANTHER" id="PTHR13832:SF810">
    <property type="entry name" value="PROTEIN-SERINE_THREONINE PHOSPHATASE"/>
    <property type="match status" value="1"/>
</dbReference>
<protein>
    <recommendedName>
        <fullName evidence="3">protein-serine/threonine phosphatase</fullName>
        <ecNumber evidence="3">3.1.3.16</ecNumber>
    </recommendedName>
</protein>
<organism evidence="12 13">
    <name type="scientific">Lithospermum erythrorhizon</name>
    <name type="common">Purple gromwell</name>
    <name type="synonym">Lithospermum officinale var. erythrorhizon</name>
    <dbReference type="NCBI Taxonomy" id="34254"/>
    <lineage>
        <taxon>Eukaryota</taxon>
        <taxon>Viridiplantae</taxon>
        <taxon>Streptophyta</taxon>
        <taxon>Embryophyta</taxon>
        <taxon>Tracheophyta</taxon>
        <taxon>Spermatophyta</taxon>
        <taxon>Magnoliopsida</taxon>
        <taxon>eudicotyledons</taxon>
        <taxon>Gunneridae</taxon>
        <taxon>Pentapetalae</taxon>
        <taxon>asterids</taxon>
        <taxon>lamiids</taxon>
        <taxon>Boraginales</taxon>
        <taxon>Boraginaceae</taxon>
        <taxon>Boraginoideae</taxon>
        <taxon>Lithospermeae</taxon>
        <taxon>Lithospermum</taxon>
    </lineage>
</organism>
<evidence type="ECO:0000256" key="9">
    <source>
        <dbReference type="RuleBase" id="RU003465"/>
    </source>
</evidence>
<evidence type="ECO:0000256" key="5">
    <source>
        <dbReference type="ARBA" id="ARBA00022801"/>
    </source>
</evidence>
<reference evidence="12 13" key="1">
    <citation type="submission" date="2024-01" db="EMBL/GenBank/DDBJ databases">
        <title>The complete chloroplast genome sequence of Lithospermum erythrorhizon: insights into the phylogenetic relationship among Boraginaceae species and the maternal lineages of purple gromwells.</title>
        <authorList>
            <person name="Okada T."/>
            <person name="Watanabe K."/>
        </authorList>
    </citation>
    <scope>NUCLEOTIDE SEQUENCE [LARGE SCALE GENOMIC DNA]</scope>
</reference>
<feature type="region of interest" description="Disordered" evidence="10">
    <location>
        <begin position="1"/>
        <end position="21"/>
    </location>
</feature>
<evidence type="ECO:0000256" key="4">
    <source>
        <dbReference type="ARBA" id="ARBA00022723"/>
    </source>
</evidence>
<dbReference type="PANTHER" id="PTHR13832">
    <property type="entry name" value="PROTEIN PHOSPHATASE 2C"/>
    <property type="match status" value="1"/>
</dbReference>
<dbReference type="GO" id="GO:0046872">
    <property type="term" value="F:metal ion binding"/>
    <property type="evidence" value="ECO:0007669"/>
    <property type="project" value="UniProtKB-KW"/>
</dbReference>
<dbReference type="InterPro" id="IPR036457">
    <property type="entry name" value="PPM-type-like_dom_sf"/>
</dbReference>
<dbReference type="PROSITE" id="PS51746">
    <property type="entry name" value="PPM_2"/>
    <property type="match status" value="1"/>
</dbReference>
<feature type="domain" description="PPM-type phosphatase" evidence="11">
    <location>
        <begin position="23"/>
        <end position="327"/>
    </location>
</feature>
<proteinExistence type="inferred from homology"/>
<dbReference type="SUPFAM" id="SSF81606">
    <property type="entry name" value="PP2C-like"/>
    <property type="match status" value="1"/>
</dbReference>
<dbReference type="EC" id="3.1.3.16" evidence="3"/>
<dbReference type="Pfam" id="PF00481">
    <property type="entry name" value="PP2C"/>
    <property type="match status" value="2"/>
</dbReference>
<evidence type="ECO:0000259" key="11">
    <source>
        <dbReference type="PROSITE" id="PS51746"/>
    </source>
</evidence>
<evidence type="ECO:0000256" key="3">
    <source>
        <dbReference type="ARBA" id="ARBA00013081"/>
    </source>
</evidence>
<keyword evidence="5 9" id="KW-0378">Hydrolase</keyword>
<dbReference type="Gene3D" id="3.60.40.10">
    <property type="entry name" value="PPM-type phosphatase domain"/>
    <property type="match status" value="1"/>
</dbReference>